<proteinExistence type="predicted"/>
<comment type="caution">
    <text evidence="1">The sequence shown here is derived from an EMBL/GenBank/DDBJ whole genome shotgun (WGS) entry which is preliminary data.</text>
</comment>
<dbReference type="EMBL" id="RFFL01000011">
    <property type="protein sequence ID" value="RMH99976.1"/>
    <property type="molecule type" value="Genomic_DNA"/>
</dbReference>
<organism evidence="1 2">
    <name type="scientific">Stutzerimonas nitrititolerans</name>
    <dbReference type="NCBI Taxonomy" id="2482751"/>
    <lineage>
        <taxon>Bacteria</taxon>
        <taxon>Pseudomonadati</taxon>
        <taxon>Pseudomonadota</taxon>
        <taxon>Gammaproteobacteria</taxon>
        <taxon>Pseudomonadales</taxon>
        <taxon>Pseudomonadaceae</taxon>
        <taxon>Stutzerimonas</taxon>
    </lineage>
</organism>
<gene>
    <name evidence="1" type="ORF">EA795_14330</name>
</gene>
<name>A0ABX9V2K7_9GAMM</name>
<reference evidence="1 2" key="1">
    <citation type="submission" date="2018-10" db="EMBL/GenBank/DDBJ databases">
        <title>Pseudomonas sp. GL14 genome.</title>
        <authorList>
            <person name="Peng J."/>
            <person name="Liu Z.-P."/>
        </authorList>
    </citation>
    <scope>NUCLEOTIDE SEQUENCE [LARGE SCALE GENOMIC DNA]</scope>
    <source>
        <strain evidence="1 2">GL14</strain>
    </source>
</reference>
<evidence type="ECO:0000313" key="2">
    <source>
        <dbReference type="Proteomes" id="UP000269134"/>
    </source>
</evidence>
<sequence length="72" mass="8001">MKNPEWTSKGKTIAGLVKELLSFEDQEMEVRVSLDGGDTSLPISLVGKSNGKYVVLQNCQDIPTPIRHRDET</sequence>
<keyword evidence="2" id="KW-1185">Reference proteome</keyword>
<dbReference type="Proteomes" id="UP000269134">
    <property type="component" value="Unassembled WGS sequence"/>
</dbReference>
<protein>
    <submittedName>
        <fullName evidence="1">Uncharacterized protein</fullName>
    </submittedName>
</protein>
<accession>A0ABX9V2K7</accession>
<evidence type="ECO:0000313" key="1">
    <source>
        <dbReference type="EMBL" id="RMH99976.1"/>
    </source>
</evidence>